<reference evidence="3" key="1">
    <citation type="submission" date="2014-03" db="EMBL/GenBank/DDBJ databases">
        <authorList>
            <person name="Aksoy S."/>
            <person name="Warren W."/>
            <person name="Wilson R.K."/>
        </authorList>
    </citation>
    <scope>NUCLEOTIDE SEQUENCE [LARGE SCALE GENOMIC DNA]</scope>
    <source>
        <strain evidence="3">IAEA</strain>
    </source>
</reference>
<name>A0A1A9WDQ3_9MUSC</name>
<dbReference type="AlphaFoldDB" id="A0A1A9WDQ3"/>
<reference evidence="2" key="2">
    <citation type="submission" date="2020-05" db="UniProtKB">
        <authorList>
            <consortium name="EnsemblMetazoa"/>
        </authorList>
    </citation>
    <scope>IDENTIFICATION</scope>
    <source>
        <strain evidence="2">IAEA</strain>
    </source>
</reference>
<proteinExistence type="predicted"/>
<keyword evidence="3" id="KW-1185">Reference proteome</keyword>
<feature type="region of interest" description="Disordered" evidence="1">
    <location>
        <begin position="54"/>
        <end position="97"/>
    </location>
</feature>
<dbReference type="EnsemblMetazoa" id="GBRI015838-RA">
    <property type="protein sequence ID" value="GBRI015838-PA"/>
    <property type="gene ID" value="GBRI015838"/>
</dbReference>
<feature type="compositionally biased region" description="Low complexity" evidence="1">
    <location>
        <begin position="54"/>
        <end position="68"/>
    </location>
</feature>
<evidence type="ECO:0000313" key="2">
    <source>
        <dbReference type="EnsemblMetazoa" id="GBRI015838-PA"/>
    </source>
</evidence>
<dbReference type="Proteomes" id="UP000091820">
    <property type="component" value="Unassembled WGS sequence"/>
</dbReference>
<protein>
    <submittedName>
        <fullName evidence="2">Uncharacterized protein</fullName>
    </submittedName>
</protein>
<evidence type="ECO:0000256" key="1">
    <source>
        <dbReference type="SAM" id="MobiDB-lite"/>
    </source>
</evidence>
<accession>A0A1A9WDQ3</accession>
<evidence type="ECO:0000313" key="3">
    <source>
        <dbReference type="Proteomes" id="UP000091820"/>
    </source>
</evidence>
<dbReference type="VEuPathDB" id="VectorBase:GBRI015838"/>
<organism evidence="2 3">
    <name type="scientific">Glossina brevipalpis</name>
    <dbReference type="NCBI Taxonomy" id="37001"/>
    <lineage>
        <taxon>Eukaryota</taxon>
        <taxon>Metazoa</taxon>
        <taxon>Ecdysozoa</taxon>
        <taxon>Arthropoda</taxon>
        <taxon>Hexapoda</taxon>
        <taxon>Insecta</taxon>
        <taxon>Pterygota</taxon>
        <taxon>Neoptera</taxon>
        <taxon>Endopterygota</taxon>
        <taxon>Diptera</taxon>
        <taxon>Brachycera</taxon>
        <taxon>Muscomorpha</taxon>
        <taxon>Hippoboscoidea</taxon>
        <taxon>Glossinidae</taxon>
        <taxon>Glossina</taxon>
    </lineage>
</organism>
<feature type="compositionally biased region" description="Polar residues" evidence="1">
    <location>
        <begin position="74"/>
        <end position="86"/>
    </location>
</feature>
<sequence length="134" mass="15844">MSVLIDKRKRNHEDDLLCESTPLSKRINNLHLSNFEDTNLNHQQQSQHNHHIYQALQANNSNQHSQQQYLPKDITQSLGQQQQQHMESLPHNPTDAVEKVSYNPELNEAENPYYYVKNKLLHELHLERLKRCSL</sequence>